<dbReference type="AlphaFoldDB" id="A0A1X7EY43"/>
<dbReference type="STRING" id="464029.SAMN02982989_1950"/>
<dbReference type="Proteomes" id="UP000192903">
    <property type="component" value="Unassembled WGS sequence"/>
</dbReference>
<dbReference type="EMBL" id="FXAF01000006">
    <property type="protein sequence ID" value="SMF41813.1"/>
    <property type="molecule type" value="Genomic_DNA"/>
</dbReference>
<dbReference type="PANTHER" id="PTHR48100">
    <property type="entry name" value="BROAD-SPECIFICITY PHOSPHATASE YOR283W-RELATED"/>
    <property type="match status" value="1"/>
</dbReference>
<dbReference type="PIRSF" id="PIRSF000709">
    <property type="entry name" value="6PFK_2-Ptase"/>
    <property type="match status" value="1"/>
</dbReference>
<keyword evidence="2" id="KW-1185">Reference proteome</keyword>
<dbReference type="Pfam" id="PF00300">
    <property type="entry name" value="His_Phos_1"/>
    <property type="match status" value="1"/>
</dbReference>
<dbReference type="CDD" id="cd07067">
    <property type="entry name" value="HP_PGM_like"/>
    <property type="match status" value="1"/>
</dbReference>
<evidence type="ECO:0000313" key="2">
    <source>
        <dbReference type="Proteomes" id="UP000192903"/>
    </source>
</evidence>
<dbReference type="SMART" id="SM00855">
    <property type="entry name" value="PGAM"/>
    <property type="match status" value="1"/>
</dbReference>
<dbReference type="PANTHER" id="PTHR48100:SF62">
    <property type="entry name" value="GLUCOSYL-3-PHOSPHOGLYCERATE PHOSPHATASE"/>
    <property type="match status" value="1"/>
</dbReference>
<sequence>MTVTFFLVRHAAHDNVGSFLAGRTGGISLGEAGRAQASSLARRMQREELDGIYTSPRERTRETAAAIASACGLEPPEIAAELDEVDFGAWSGKTFADLDADPSWRRWNTVRSLTRTPGGETMLDVQSRVMRLIEILTSGNSGRKLALVSHADVIKAAVSHVLGLPVDVWPRFEIAPASITTLAVGDWGAKVMTLNEVALQPNPTGEDT</sequence>
<name>A0A1X7EY43_9HYPH</name>
<dbReference type="RefSeq" id="WP_085422206.1">
    <property type="nucleotide sequence ID" value="NZ_FXAF01000006.1"/>
</dbReference>
<dbReference type="GO" id="GO:0005737">
    <property type="term" value="C:cytoplasm"/>
    <property type="evidence" value="ECO:0007669"/>
    <property type="project" value="TreeGrafter"/>
</dbReference>
<accession>A0A1X7EY43</accession>
<gene>
    <name evidence="1" type="ORF">SAMN02982989_1950</name>
</gene>
<dbReference type="InterPro" id="IPR013078">
    <property type="entry name" value="His_Pase_superF_clade-1"/>
</dbReference>
<reference evidence="2" key="1">
    <citation type="submission" date="2017-04" db="EMBL/GenBank/DDBJ databases">
        <authorList>
            <person name="Varghese N."/>
            <person name="Submissions S."/>
        </authorList>
    </citation>
    <scope>NUCLEOTIDE SEQUENCE [LARGE SCALE GENOMIC DNA]</scope>
    <source>
        <strain evidence="2">B4P</strain>
    </source>
</reference>
<dbReference type="GO" id="GO:0016791">
    <property type="term" value="F:phosphatase activity"/>
    <property type="evidence" value="ECO:0007669"/>
    <property type="project" value="TreeGrafter"/>
</dbReference>
<organism evidence="1 2">
    <name type="scientific">Xaviernesmea oryzae</name>
    <dbReference type="NCBI Taxonomy" id="464029"/>
    <lineage>
        <taxon>Bacteria</taxon>
        <taxon>Pseudomonadati</taxon>
        <taxon>Pseudomonadota</taxon>
        <taxon>Alphaproteobacteria</taxon>
        <taxon>Hyphomicrobiales</taxon>
        <taxon>Rhizobiaceae</taxon>
        <taxon>Rhizobium/Agrobacterium group</taxon>
        <taxon>Xaviernesmea</taxon>
    </lineage>
</organism>
<evidence type="ECO:0000313" key="1">
    <source>
        <dbReference type="EMBL" id="SMF41813.1"/>
    </source>
</evidence>
<dbReference type="SUPFAM" id="SSF53254">
    <property type="entry name" value="Phosphoglycerate mutase-like"/>
    <property type="match status" value="1"/>
</dbReference>
<protein>
    <submittedName>
        <fullName evidence="1">Broad specificity phosphatase PhoE</fullName>
    </submittedName>
</protein>
<dbReference type="Gene3D" id="3.40.50.1240">
    <property type="entry name" value="Phosphoglycerate mutase-like"/>
    <property type="match status" value="1"/>
</dbReference>
<dbReference type="InterPro" id="IPR050275">
    <property type="entry name" value="PGM_Phosphatase"/>
</dbReference>
<proteinExistence type="predicted"/>
<dbReference type="InterPro" id="IPR029033">
    <property type="entry name" value="His_PPase_superfam"/>
</dbReference>
<dbReference type="OrthoDB" id="9783269at2"/>